<keyword evidence="1 3" id="KW-0547">Nucleotide-binding</keyword>
<reference evidence="5 6" key="1">
    <citation type="submission" date="2022-09" db="EMBL/GenBank/DDBJ databases">
        <title>Xylan utilization by haloarchaea-nanohaloarchaea associations.</title>
        <authorList>
            <person name="Yakimov M."/>
        </authorList>
    </citation>
    <scope>NUCLEOTIDE SEQUENCE [LARGE SCALE GENOMIC DNA]</scope>
    <source>
        <strain evidence="5 6">SVXNc</strain>
    </source>
</reference>
<evidence type="ECO:0000256" key="3">
    <source>
        <dbReference type="PROSITE-ProRule" id="PRU00492"/>
    </source>
</evidence>
<dbReference type="EMBL" id="CP104395">
    <property type="protein sequence ID" value="WEL19092.1"/>
    <property type="molecule type" value="Genomic_DNA"/>
</dbReference>
<evidence type="ECO:0000313" key="6">
    <source>
        <dbReference type="Proteomes" id="UP001218034"/>
    </source>
</evidence>
<accession>A0ABY8CD34</accession>
<keyword evidence="6" id="KW-1185">Reference proteome</keyword>
<evidence type="ECO:0000259" key="4">
    <source>
        <dbReference type="PROSITE" id="PS51161"/>
    </source>
</evidence>
<dbReference type="Proteomes" id="UP001218034">
    <property type="component" value="Chromosome"/>
</dbReference>
<evidence type="ECO:0000256" key="2">
    <source>
        <dbReference type="ARBA" id="ARBA00022840"/>
    </source>
</evidence>
<dbReference type="PROSITE" id="PS51161">
    <property type="entry name" value="ATP_CONE"/>
    <property type="match status" value="1"/>
</dbReference>
<evidence type="ECO:0000256" key="1">
    <source>
        <dbReference type="ARBA" id="ARBA00022741"/>
    </source>
</evidence>
<dbReference type="Pfam" id="PF03477">
    <property type="entry name" value="ATP-cone"/>
    <property type="match status" value="1"/>
</dbReference>
<protein>
    <recommendedName>
        <fullName evidence="4">ATP-cone domain-containing protein</fullName>
    </recommendedName>
</protein>
<dbReference type="RefSeq" id="WP_347721964.1">
    <property type="nucleotide sequence ID" value="NZ_CP104395.1"/>
</dbReference>
<evidence type="ECO:0000313" key="5">
    <source>
        <dbReference type="EMBL" id="WEL19092.1"/>
    </source>
</evidence>
<dbReference type="InterPro" id="IPR005144">
    <property type="entry name" value="ATP-cone_dom"/>
</dbReference>
<dbReference type="GeneID" id="90589495"/>
<feature type="domain" description="ATP-cone" evidence="4">
    <location>
        <begin position="1"/>
        <end position="90"/>
    </location>
</feature>
<proteinExistence type="predicted"/>
<organism evidence="5 6">
    <name type="scientific">Candidatus Nanohalococcus occultus</name>
    <dbReference type="NCBI Taxonomy" id="2978047"/>
    <lineage>
        <taxon>Archaea</taxon>
        <taxon>Candidatus Nanohalarchaeota</taxon>
        <taxon>Candidatus Nanohalarchaeota incertae sedis</taxon>
        <taxon>Candidatus Nanohalococcus</taxon>
    </lineage>
</organism>
<name>A0ABY8CD34_9ARCH</name>
<gene>
    <name evidence="5" type="ORF">SVXNc_0060</name>
</gene>
<keyword evidence="2 3" id="KW-0067">ATP-binding</keyword>
<sequence>MKVINRDHEKEEFEDEKLYCSVYYPAREVEIPEERADALAEKVIYEVKAWIHDHEDDVVTTSEIESKIESILGRLNDDVCIMYRTHLDLN</sequence>